<protein>
    <recommendedName>
        <fullName evidence="5">RRM domain-containing protein</fullName>
    </recommendedName>
</protein>
<keyword evidence="2" id="KW-0539">Nucleus</keyword>
<accession>A0ABQ8U8B7</accession>
<keyword evidence="7" id="KW-1185">Reference proteome</keyword>
<dbReference type="PANTHER" id="PTHR13952:SF6">
    <property type="entry name" value="U11_U12 SMALL NUCLEAR RIBONUCLEOPROTEIN 35 KDA PROTEIN"/>
    <property type="match status" value="1"/>
</dbReference>
<dbReference type="InterPro" id="IPR035979">
    <property type="entry name" value="RBD_domain_sf"/>
</dbReference>
<dbReference type="PANTHER" id="PTHR13952">
    <property type="entry name" value="U1 SMALL NUCLEAR RIBONUCLEOPROTEIN 70 KD"/>
    <property type="match status" value="1"/>
</dbReference>
<feature type="domain" description="RRM" evidence="5">
    <location>
        <begin position="74"/>
        <end position="152"/>
    </location>
</feature>
<reference evidence="6" key="1">
    <citation type="journal article" date="2022" name="bioRxiv">
        <title>Genomics of Preaxostyla Flagellates Illuminates Evolutionary Transitions and the Path Towards Mitochondrial Loss.</title>
        <authorList>
            <person name="Novak L.V.F."/>
            <person name="Treitli S.C."/>
            <person name="Pyrih J."/>
            <person name="Halakuc P."/>
            <person name="Pipaliya S.V."/>
            <person name="Vacek V."/>
            <person name="Brzon O."/>
            <person name="Soukal P."/>
            <person name="Eme L."/>
            <person name="Dacks J.B."/>
            <person name="Karnkowska A."/>
            <person name="Elias M."/>
            <person name="Hampl V."/>
        </authorList>
    </citation>
    <scope>NUCLEOTIDE SEQUENCE</scope>
    <source>
        <strain evidence="6">RCP-MX</strain>
    </source>
</reference>
<dbReference type="EMBL" id="JAPMOS010000125">
    <property type="protein sequence ID" value="KAJ4454988.1"/>
    <property type="molecule type" value="Genomic_DNA"/>
</dbReference>
<name>A0ABQ8U8B7_9EUKA</name>
<feature type="region of interest" description="Disordered" evidence="4">
    <location>
        <begin position="27"/>
        <end position="72"/>
    </location>
</feature>
<keyword evidence="3" id="KW-0694">RNA-binding</keyword>
<dbReference type="SUPFAM" id="SSF54928">
    <property type="entry name" value="RNA-binding domain, RBD"/>
    <property type="match status" value="1"/>
</dbReference>
<evidence type="ECO:0000256" key="3">
    <source>
        <dbReference type="PROSITE-ProRule" id="PRU00176"/>
    </source>
</evidence>
<dbReference type="InterPro" id="IPR012677">
    <property type="entry name" value="Nucleotide-bd_a/b_plait_sf"/>
</dbReference>
<dbReference type="Pfam" id="PF00076">
    <property type="entry name" value="RRM_1"/>
    <property type="match status" value="1"/>
</dbReference>
<evidence type="ECO:0000313" key="6">
    <source>
        <dbReference type="EMBL" id="KAJ4454988.1"/>
    </source>
</evidence>
<evidence type="ECO:0000313" key="7">
    <source>
        <dbReference type="Proteomes" id="UP001141327"/>
    </source>
</evidence>
<feature type="compositionally biased region" description="Polar residues" evidence="4">
    <location>
        <begin position="27"/>
        <end position="48"/>
    </location>
</feature>
<evidence type="ECO:0000256" key="2">
    <source>
        <dbReference type="ARBA" id="ARBA00023242"/>
    </source>
</evidence>
<dbReference type="InterPro" id="IPR051183">
    <property type="entry name" value="U1_U11-U12_snRNP_70-35kDa"/>
</dbReference>
<dbReference type="Gene3D" id="3.30.70.330">
    <property type="match status" value="1"/>
</dbReference>
<evidence type="ECO:0000259" key="5">
    <source>
        <dbReference type="PROSITE" id="PS50102"/>
    </source>
</evidence>
<comment type="caution">
    <text evidence="6">The sequence shown here is derived from an EMBL/GenBank/DDBJ whole genome shotgun (WGS) entry which is preliminary data.</text>
</comment>
<gene>
    <name evidence="6" type="ORF">PAPYR_10167</name>
</gene>
<dbReference type="PROSITE" id="PS50102">
    <property type="entry name" value="RRM"/>
    <property type="match status" value="1"/>
</dbReference>
<comment type="subcellular location">
    <subcellularLocation>
        <location evidence="1">Nucleus</location>
    </subcellularLocation>
</comment>
<dbReference type="SMART" id="SM00360">
    <property type="entry name" value="RRM"/>
    <property type="match status" value="1"/>
</dbReference>
<dbReference type="Proteomes" id="UP001141327">
    <property type="component" value="Unassembled WGS sequence"/>
</dbReference>
<evidence type="ECO:0000256" key="1">
    <source>
        <dbReference type="ARBA" id="ARBA00004123"/>
    </source>
</evidence>
<proteinExistence type="predicted"/>
<dbReference type="InterPro" id="IPR000504">
    <property type="entry name" value="RRM_dom"/>
</dbReference>
<evidence type="ECO:0000256" key="4">
    <source>
        <dbReference type="SAM" id="MobiDB-lite"/>
    </source>
</evidence>
<sequence>MQEDGDPGELERLQRGLAHLVQHFDQETPNSLPTTDHTGNLASVSPNTRRYRRRNNVFDPSRAKPRDTLGNSDSSVIVAHLAPRTTEEDVRRTMERFGTVRSCRLIKDVLTGLSKRYAFVEFHHRHDRRAALDAPGTTMMLDGQQVGPWPWW</sequence>
<organism evidence="6 7">
    <name type="scientific">Paratrimastix pyriformis</name>
    <dbReference type="NCBI Taxonomy" id="342808"/>
    <lineage>
        <taxon>Eukaryota</taxon>
        <taxon>Metamonada</taxon>
        <taxon>Preaxostyla</taxon>
        <taxon>Paratrimastigidae</taxon>
        <taxon>Paratrimastix</taxon>
    </lineage>
</organism>